<name>A0A381U644_9ZZZZ</name>
<dbReference type="SUPFAM" id="SSF56425">
    <property type="entry name" value="Succinate dehydrogenase/fumarate reductase flavoprotein, catalytic domain"/>
    <property type="match status" value="1"/>
</dbReference>
<dbReference type="AlphaFoldDB" id="A0A381U644"/>
<keyword evidence="3" id="KW-0274">FAD</keyword>
<sequence>MNLRGEYDVIVVGSGAGGMLAAIAAKSSGSEVVILEKEHLVGGTTGVSGGIIWSPMNHHMQALNIKDSKKMAMDYFLSLSQGEIDPSMLEVFVSKSSEAIKFMEENSQVSLKVLKGYPDYYLDKPGAIKGGGRALDNELFSFNELGVWKDKVQSNGMPIPMTLSETPLGGGTGQISEAQMHDRLSQDSRGMGQALVGGLLKGCLDVGIEPFLESKVIKLLSSEEGVKGVEVFYKEERIDILCKRGVILATGGFEWNKELVSSFLRGPMTHPASPPGNTGDGIIMGQEVGGSLGNMTNAWWTPVLSIPGENWEEGSQKSSPVLIERTLPHSIMINQKGNRFCNEATNYSALAGAFHHFDPNTYSYSNVPAWLVFDATYRGRYAVGSSQPNTPTPDWIVEAPSLEELAIKLGVNAQNLLGTVSRFNKYVLSGNDVEFLRGKSNYDSFYGDRSLLGVKATLGELKKSPFYAVEIQMGCLGTNGGLKTNQYGQVISVRNKVIEGLYAVGNVMSGVTGSVYAGAGGTLGPVLTFGYLAGKHCSRSNIESKI</sequence>
<dbReference type="SUPFAM" id="SSF51905">
    <property type="entry name" value="FAD/NAD(P)-binding domain"/>
    <property type="match status" value="1"/>
</dbReference>
<keyword evidence="4" id="KW-0560">Oxidoreductase</keyword>
<dbReference type="PANTHER" id="PTHR43400">
    <property type="entry name" value="FUMARATE REDUCTASE"/>
    <property type="match status" value="1"/>
</dbReference>
<evidence type="ECO:0000256" key="4">
    <source>
        <dbReference type="ARBA" id="ARBA00023002"/>
    </source>
</evidence>
<dbReference type="InterPro" id="IPR027477">
    <property type="entry name" value="Succ_DH/fumarate_Rdtase_cat_sf"/>
</dbReference>
<evidence type="ECO:0000256" key="2">
    <source>
        <dbReference type="ARBA" id="ARBA00022630"/>
    </source>
</evidence>
<dbReference type="InterPro" id="IPR050315">
    <property type="entry name" value="FAD-oxidoreductase_2"/>
</dbReference>
<dbReference type="Pfam" id="PF00890">
    <property type="entry name" value="FAD_binding_2"/>
    <property type="match status" value="1"/>
</dbReference>
<comment type="cofactor">
    <cofactor evidence="1">
        <name>FAD</name>
        <dbReference type="ChEBI" id="CHEBI:57692"/>
    </cofactor>
</comment>
<dbReference type="GO" id="GO:0008202">
    <property type="term" value="P:steroid metabolic process"/>
    <property type="evidence" value="ECO:0007669"/>
    <property type="project" value="UniProtKB-ARBA"/>
</dbReference>
<accession>A0A381U644</accession>
<protein>
    <recommendedName>
        <fullName evidence="5">FAD-dependent oxidoreductase 2 FAD-binding domain-containing protein</fullName>
    </recommendedName>
</protein>
<proteinExistence type="predicted"/>
<reference evidence="6" key="1">
    <citation type="submission" date="2018-05" db="EMBL/GenBank/DDBJ databases">
        <authorList>
            <person name="Lanie J.A."/>
            <person name="Ng W.-L."/>
            <person name="Kazmierczak K.M."/>
            <person name="Andrzejewski T.M."/>
            <person name="Davidsen T.M."/>
            <person name="Wayne K.J."/>
            <person name="Tettelin H."/>
            <person name="Glass J.I."/>
            <person name="Rusch D."/>
            <person name="Podicherti R."/>
            <person name="Tsui H.-C.T."/>
            <person name="Winkler M.E."/>
        </authorList>
    </citation>
    <scope>NUCLEOTIDE SEQUENCE</scope>
</reference>
<dbReference type="InterPro" id="IPR036188">
    <property type="entry name" value="FAD/NAD-bd_sf"/>
</dbReference>
<feature type="domain" description="FAD-dependent oxidoreductase 2 FAD-binding" evidence="5">
    <location>
        <begin position="8"/>
        <end position="523"/>
    </location>
</feature>
<evidence type="ECO:0000259" key="5">
    <source>
        <dbReference type="Pfam" id="PF00890"/>
    </source>
</evidence>
<organism evidence="6">
    <name type="scientific">marine metagenome</name>
    <dbReference type="NCBI Taxonomy" id="408172"/>
    <lineage>
        <taxon>unclassified sequences</taxon>
        <taxon>metagenomes</taxon>
        <taxon>ecological metagenomes</taxon>
    </lineage>
</organism>
<evidence type="ECO:0000256" key="3">
    <source>
        <dbReference type="ARBA" id="ARBA00022827"/>
    </source>
</evidence>
<dbReference type="Gene3D" id="3.50.50.60">
    <property type="entry name" value="FAD/NAD(P)-binding domain"/>
    <property type="match status" value="2"/>
</dbReference>
<dbReference type="EMBL" id="UINC01005776">
    <property type="protein sequence ID" value="SVA23474.1"/>
    <property type="molecule type" value="Genomic_DNA"/>
</dbReference>
<dbReference type="InterPro" id="IPR003953">
    <property type="entry name" value="FAD-dep_OxRdtase_2_FAD-bd"/>
</dbReference>
<gene>
    <name evidence="6" type="ORF">METZ01_LOCUS76328</name>
</gene>
<evidence type="ECO:0000313" key="6">
    <source>
        <dbReference type="EMBL" id="SVA23474.1"/>
    </source>
</evidence>
<dbReference type="GO" id="GO:0016491">
    <property type="term" value="F:oxidoreductase activity"/>
    <property type="evidence" value="ECO:0007669"/>
    <property type="project" value="UniProtKB-KW"/>
</dbReference>
<keyword evidence="2" id="KW-0285">Flavoprotein</keyword>
<dbReference type="PANTHER" id="PTHR43400:SF10">
    <property type="entry name" value="3-OXOSTEROID 1-DEHYDROGENASE"/>
    <property type="match status" value="1"/>
</dbReference>
<evidence type="ECO:0000256" key="1">
    <source>
        <dbReference type="ARBA" id="ARBA00001974"/>
    </source>
</evidence>